<reference evidence="2 3" key="1">
    <citation type="journal article" date="2021" name="Elife">
        <title>Chloroplast acquisition without the gene transfer in kleptoplastic sea slugs, Plakobranchus ocellatus.</title>
        <authorList>
            <person name="Maeda T."/>
            <person name="Takahashi S."/>
            <person name="Yoshida T."/>
            <person name="Shimamura S."/>
            <person name="Takaki Y."/>
            <person name="Nagai Y."/>
            <person name="Toyoda A."/>
            <person name="Suzuki Y."/>
            <person name="Arimoto A."/>
            <person name="Ishii H."/>
            <person name="Satoh N."/>
            <person name="Nishiyama T."/>
            <person name="Hasebe M."/>
            <person name="Maruyama T."/>
            <person name="Minagawa J."/>
            <person name="Obokata J."/>
            <person name="Shigenobu S."/>
        </authorList>
    </citation>
    <scope>NUCLEOTIDE SEQUENCE [LARGE SCALE GENOMIC DNA]</scope>
</reference>
<proteinExistence type="predicted"/>
<dbReference type="AlphaFoldDB" id="A0AAV4B9D8"/>
<feature type="region of interest" description="Disordered" evidence="1">
    <location>
        <begin position="1"/>
        <end position="51"/>
    </location>
</feature>
<protein>
    <submittedName>
        <fullName evidence="2">Uncharacterized protein</fullName>
    </submittedName>
</protein>
<comment type="caution">
    <text evidence="2">The sequence shown here is derived from an EMBL/GenBank/DDBJ whole genome shotgun (WGS) entry which is preliminary data.</text>
</comment>
<organism evidence="2 3">
    <name type="scientific">Plakobranchus ocellatus</name>
    <dbReference type="NCBI Taxonomy" id="259542"/>
    <lineage>
        <taxon>Eukaryota</taxon>
        <taxon>Metazoa</taxon>
        <taxon>Spiralia</taxon>
        <taxon>Lophotrochozoa</taxon>
        <taxon>Mollusca</taxon>
        <taxon>Gastropoda</taxon>
        <taxon>Heterobranchia</taxon>
        <taxon>Euthyneura</taxon>
        <taxon>Panpulmonata</taxon>
        <taxon>Sacoglossa</taxon>
        <taxon>Placobranchoidea</taxon>
        <taxon>Plakobranchidae</taxon>
        <taxon>Plakobranchus</taxon>
    </lineage>
</organism>
<name>A0AAV4B9D8_9GAST</name>
<evidence type="ECO:0000313" key="2">
    <source>
        <dbReference type="EMBL" id="GFO16744.1"/>
    </source>
</evidence>
<feature type="compositionally biased region" description="Basic and acidic residues" evidence="1">
    <location>
        <begin position="34"/>
        <end position="51"/>
    </location>
</feature>
<dbReference type="EMBL" id="BLXT01004716">
    <property type="protein sequence ID" value="GFO16744.1"/>
    <property type="molecule type" value="Genomic_DNA"/>
</dbReference>
<gene>
    <name evidence="2" type="ORF">PoB_004324900</name>
</gene>
<keyword evidence="3" id="KW-1185">Reference proteome</keyword>
<evidence type="ECO:0000313" key="3">
    <source>
        <dbReference type="Proteomes" id="UP000735302"/>
    </source>
</evidence>
<sequence>MGSSRSSPLYSESDLSESASSSLSVEPIRTTKQSFDRKSDKRSVKSKDRETVSESLAVDFISTNAKFLRTPLLTALPLSEFTRVIYLLVYTRVSILPFIKVTRLWLN</sequence>
<feature type="compositionally biased region" description="Low complexity" evidence="1">
    <location>
        <begin position="9"/>
        <end position="26"/>
    </location>
</feature>
<evidence type="ECO:0000256" key="1">
    <source>
        <dbReference type="SAM" id="MobiDB-lite"/>
    </source>
</evidence>
<dbReference type="Proteomes" id="UP000735302">
    <property type="component" value="Unassembled WGS sequence"/>
</dbReference>
<accession>A0AAV4B9D8</accession>